<evidence type="ECO:0000313" key="1">
    <source>
        <dbReference type="EMBL" id="VFK68196.1"/>
    </source>
</evidence>
<protein>
    <submittedName>
        <fullName evidence="2">Uncharacterized protein</fullName>
    </submittedName>
</protein>
<dbReference type="EMBL" id="CAADGD010000216">
    <property type="protein sequence ID" value="VFK73538.1"/>
    <property type="molecule type" value="Genomic_DNA"/>
</dbReference>
<dbReference type="AlphaFoldDB" id="A0A451B5G9"/>
<gene>
    <name evidence="1" type="ORF">BECKUNK1418G_GA0071005_12124</name>
    <name evidence="2" type="ORF">BECKUNK1418H_GA0071006_12164</name>
</gene>
<organism evidence="2">
    <name type="scientific">Candidatus Kentrum sp. UNK</name>
    <dbReference type="NCBI Taxonomy" id="2126344"/>
    <lineage>
        <taxon>Bacteria</taxon>
        <taxon>Pseudomonadati</taxon>
        <taxon>Pseudomonadota</taxon>
        <taxon>Gammaproteobacteria</taxon>
        <taxon>Candidatus Kentrum</taxon>
    </lineage>
</organism>
<reference evidence="2" key="1">
    <citation type="submission" date="2019-02" db="EMBL/GenBank/DDBJ databases">
        <authorList>
            <person name="Gruber-Vodicka R. H."/>
            <person name="Seah K. B. B."/>
        </authorList>
    </citation>
    <scope>NUCLEOTIDE SEQUENCE</scope>
    <source>
        <strain evidence="2">BECK_BY19</strain>
        <strain evidence="1">BECK_BY8</strain>
    </source>
</reference>
<name>A0A451B5G9_9GAMM</name>
<sequence>MDKNLWFRLGRVGYLYAPTWKSNLNSTIPSSRHGYVIPAEAGTGSSAMDGTLIARKYLLLDSRLRRNDASLYYETTAPIRGRRVDKRSASTISSSRWMRVAIHPSMRPLKSTPWLIKSSLTAEHPNTPALPEQLPTFGKKYAFGIVAGF</sequence>
<accession>A0A451B5G9</accession>
<dbReference type="EMBL" id="CAADFZ010000212">
    <property type="protein sequence ID" value="VFK68196.1"/>
    <property type="molecule type" value="Genomic_DNA"/>
</dbReference>
<evidence type="ECO:0000313" key="2">
    <source>
        <dbReference type="EMBL" id="VFK73538.1"/>
    </source>
</evidence>
<proteinExistence type="predicted"/>